<sequence>CLSEQRLYGNLEKCAFFQTEVQYLGHVISGEGIAVDPSKIRAIMDWPAPTSVTEVRSFMGLAGYYR</sequence>
<dbReference type="PANTHER" id="PTHR34072:SF52">
    <property type="entry name" value="RIBONUCLEASE H"/>
    <property type="match status" value="1"/>
</dbReference>
<dbReference type="InterPro" id="IPR043502">
    <property type="entry name" value="DNA/RNA_pol_sf"/>
</dbReference>
<gene>
    <name evidence="1" type="ORF">KI387_039161</name>
</gene>
<feature type="non-terminal residue" evidence="1">
    <location>
        <position position="1"/>
    </location>
</feature>
<reference evidence="1 2" key="1">
    <citation type="journal article" date="2021" name="Nat. Plants">
        <title>The Taxus genome provides insights into paclitaxel biosynthesis.</title>
        <authorList>
            <person name="Xiong X."/>
            <person name="Gou J."/>
            <person name="Liao Q."/>
            <person name="Li Y."/>
            <person name="Zhou Q."/>
            <person name="Bi G."/>
            <person name="Li C."/>
            <person name="Du R."/>
            <person name="Wang X."/>
            <person name="Sun T."/>
            <person name="Guo L."/>
            <person name="Liang H."/>
            <person name="Lu P."/>
            <person name="Wu Y."/>
            <person name="Zhang Z."/>
            <person name="Ro D.K."/>
            <person name="Shang Y."/>
            <person name="Huang S."/>
            <person name="Yan J."/>
        </authorList>
    </citation>
    <scope>NUCLEOTIDE SEQUENCE [LARGE SCALE GENOMIC DNA]</scope>
    <source>
        <strain evidence="1">Ta-2019</strain>
    </source>
</reference>
<protein>
    <recommendedName>
        <fullName evidence="3">Reverse transcriptase</fullName>
    </recommendedName>
</protein>
<dbReference type="OMA" id="PESTCIK"/>
<evidence type="ECO:0000313" key="1">
    <source>
        <dbReference type="EMBL" id="KAH9295573.1"/>
    </source>
</evidence>
<feature type="non-terminal residue" evidence="1">
    <location>
        <position position="66"/>
    </location>
</feature>
<dbReference type="SUPFAM" id="SSF56672">
    <property type="entry name" value="DNA/RNA polymerases"/>
    <property type="match status" value="1"/>
</dbReference>
<dbReference type="Proteomes" id="UP000824469">
    <property type="component" value="Unassembled WGS sequence"/>
</dbReference>
<dbReference type="InterPro" id="IPR043128">
    <property type="entry name" value="Rev_trsase/Diguanyl_cyclase"/>
</dbReference>
<evidence type="ECO:0008006" key="3">
    <source>
        <dbReference type="Google" id="ProtNLM"/>
    </source>
</evidence>
<dbReference type="AlphaFoldDB" id="A0AA38CBB3"/>
<accession>A0AA38CBB3</accession>
<organism evidence="1 2">
    <name type="scientific">Taxus chinensis</name>
    <name type="common">Chinese yew</name>
    <name type="synonym">Taxus wallichiana var. chinensis</name>
    <dbReference type="NCBI Taxonomy" id="29808"/>
    <lineage>
        <taxon>Eukaryota</taxon>
        <taxon>Viridiplantae</taxon>
        <taxon>Streptophyta</taxon>
        <taxon>Embryophyta</taxon>
        <taxon>Tracheophyta</taxon>
        <taxon>Spermatophyta</taxon>
        <taxon>Pinopsida</taxon>
        <taxon>Pinidae</taxon>
        <taxon>Conifers II</taxon>
        <taxon>Cupressales</taxon>
        <taxon>Taxaceae</taxon>
        <taxon>Taxus</taxon>
    </lineage>
</organism>
<keyword evidence="2" id="KW-1185">Reference proteome</keyword>
<evidence type="ECO:0000313" key="2">
    <source>
        <dbReference type="Proteomes" id="UP000824469"/>
    </source>
</evidence>
<comment type="caution">
    <text evidence="1">The sequence shown here is derived from an EMBL/GenBank/DDBJ whole genome shotgun (WGS) entry which is preliminary data.</text>
</comment>
<dbReference type="PANTHER" id="PTHR34072">
    <property type="entry name" value="ENZYMATIC POLYPROTEIN-RELATED"/>
    <property type="match status" value="1"/>
</dbReference>
<proteinExistence type="predicted"/>
<dbReference type="EMBL" id="JAHRHJ020000011">
    <property type="protein sequence ID" value="KAH9295573.1"/>
    <property type="molecule type" value="Genomic_DNA"/>
</dbReference>
<name>A0AA38CBB3_TAXCH</name>
<dbReference type="Gene3D" id="3.30.70.270">
    <property type="match status" value="2"/>
</dbReference>